<proteinExistence type="predicted"/>
<organism evidence="1 2">
    <name type="scientific">Bacillus suaedaesalsae</name>
    <dbReference type="NCBI Taxonomy" id="2810349"/>
    <lineage>
        <taxon>Bacteria</taxon>
        <taxon>Bacillati</taxon>
        <taxon>Bacillota</taxon>
        <taxon>Bacilli</taxon>
        <taxon>Bacillales</taxon>
        <taxon>Bacillaceae</taxon>
        <taxon>Bacillus</taxon>
    </lineage>
</organism>
<name>A0ABS2DIC5_9BACI</name>
<comment type="caution">
    <text evidence="1">The sequence shown here is derived from an EMBL/GenBank/DDBJ whole genome shotgun (WGS) entry which is preliminary data.</text>
</comment>
<reference evidence="1 2" key="1">
    <citation type="submission" date="2021-02" db="EMBL/GenBank/DDBJ databases">
        <title>Bacillus sp. RD4P76, an endophyte from a halophyte.</title>
        <authorList>
            <person name="Sun J.-Q."/>
        </authorList>
    </citation>
    <scope>NUCLEOTIDE SEQUENCE [LARGE SCALE GENOMIC DNA]</scope>
    <source>
        <strain evidence="1 2">RD4P76</strain>
    </source>
</reference>
<dbReference type="Pfam" id="PF14398">
    <property type="entry name" value="ATPgrasp_YheCD"/>
    <property type="match status" value="1"/>
</dbReference>
<protein>
    <submittedName>
        <fullName evidence="1">YheC/YheD family protein</fullName>
    </submittedName>
</protein>
<dbReference type="Proteomes" id="UP001518925">
    <property type="component" value="Unassembled WGS sequence"/>
</dbReference>
<dbReference type="Gene3D" id="3.30.470.20">
    <property type="entry name" value="ATP-grasp fold, B domain"/>
    <property type="match status" value="1"/>
</dbReference>
<dbReference type="RefSeq" id="WP_204203589.1">
    <property type="nucleotide sequence ID" value="NZ_JAFELM010000030.1"/>
</dbReference>
<sequence length="433" mass="50414">MKIIWKKDIASDTVTLPMKLEHIVLSKQVKLHFGSWNKTLQVTYSDEIDNESIILPLYLSDTFLLPIDLLYEARLEANNLFIGPVIGFLLSNKKEKLELLLEDFEDYLHNYSEIGGLIFVFSSDSVNKKNHTISGYYYDPSDGLEIWKSGIFPYPASMYRRTLIRNKLNDHFNVVIGKEHFFNDKYYNKSKLHELLKNHNSIQKYLPETRLLTNNQILINMLNKYNSVYLKPTRGSRGYGIVKIVKTQDGYDCIERSGKILLFQTKKDVTQYLYQNIREGKYIVQQDVGFQKGKRNIDFRLMVQKNSLKKWELTAFIARYGLKNKIYTNNPSEVNQGIEALQKMFELSNEALTRKVQEIIFMSMAIGNIFDQYGHYADLGIDIAIDQNMNIWILEVNHIFQGHDMAAYVGDDFKTYKRVLSTLLGYLKTLAGF</sequence>
<evidence type="ECO:0000313" key="2">
    <source>
        <dbReference type="Proteomes" id="UP001518925"/>
    </source>
</evidence>
<dbReference type="SUPFAM" id="SSF56059">
    <property type="entry name" value="Glutathione synthetase ATP-binding domain-like"/>
    <property type="match status" value="1"/>
</dbReference>
<keyword evidence="2" id="KW-1185">Reference proteome</keyword>
<evidence type="ECO:0000313" key="1">
    <source>
        <dbReference type="EMBL" id="MBM6618235.1"/>
    </source>
</evidence>
<gene>
    <name evidence="1" type="ORF">JR050_11250</name>
</gene>
<dbReference type="InterPro" id="IPR026838">
    <property type="entry name" value="YheC/D"/>
</dbReference>
<accession>A0ABS2DIC5</accession>
<dbReference type="EMBL" id="JAFELM010000030">
    <property type="protein sequence ID" value="MBM6618235.1"/>
    <property type="molecule type" value="Genomic_DNA"/>
</dbReference>